<dbReference type="AlphaFoldDB" id="A0A068RJI6"/>
<comment type="caution">
    <text evidence="2">The sequence shown here is derived from an EMBL/GenBank/DDBJ whole genome shotgun (WGS) entry which is preliminary data.</text>
</comment>
<organism evidence="2 3">
    <name type="scientific">Lichtheimia corymbifera JMRC:FSU:9682</name>
    <dbReference type="NCBI Taxonomy" id="1263082"/>
    <lineage>
        <taxon>Eukaryota</taxon>
        <taxon>Fungi</taxon>
        <taxon>Fungi incertae sedis</taxon>
        <taxon>Mucoromycota</taxon>
        <taxon>Mucoromycotina</taxon>
        <taxon>Mucoromycetes</taxon>
        <taxon>Mucorales</taxon>
        <taxon>Lichtheimiaceae</taxon>
        <taxon>Lichtheimia</taxon>
    </lineage>
</organism>
<proteinExistence type="predicted"/>
<dbReference type="InterPro" id="IPR019595">
    <property type="entry name" value="DUF2470"/>
</dbReference>
<protein>
    <recommendedName>
        <fullName evidence="1">DUF2470 domain-containing protein</fullName>
    </recommendedName>
</protein>
<dbReference type="Pfam" id="PF14934">
    <property type="entry name" value="TMEM254"/>
    <property type="match status" value="1"/>
</dbReference>
<keyword evidence="3" id="KW-1185">Reference proteome</keyword>
<evidence type="ECO:0000313" key="2">
    <source>
        <dbReference type="EMBL" id="CDH50139.1"/>
    </source>
</evidence>
<dbReference type="Gene3D" id="3.20.180.10">
    <property type="entry name" value="PNP-oxidase-like"/>
    <property type="match status" value="1"/>
</dbReference>
<dbReference type="VEuPathDB" id="FungiDB:LCOR_01862.1"/>
<dbReference type="EMBL" id="CBTN010000005">
    <property type="protein sequence ID" value="CDH50139.1"/>
    <property type="molecule type" value="Genomic_DNA"/>
</dbReference>
<dbReference type="InterPro" id="IPR037119">
    <property type="entry name" value="Haem_oxidase_HugZ-like_sf"/>
</dbReference>
<dbReference type="Pfam" id="PF10615">
    <property type="entry name" value="DUF2470"/>
    <property type="match status" value="1"/>
</dbReference>
<feature type="domain" description="DUF2470" evidence="1">
    <location>
        <begin position="8"/>
        <end position="83"/>
    </location>
</feature>
<gene>
    <name evidence="2" type="ORF">LCOR_01862.1</name>
</gene>
<reference evidence="2" key="1">
    <citation type="submission" date="2013-08" db="EMBL/GenBank/DDBJ databases">
        <title>Gene expansion shapes genome architecture in the human pathogen Lichtheimia corymbifera: an evolutionary genomics analysis in the ancient terrestrial Mucorales (Mucoromycotina).</title>
        <authorList>
            <person name="Schwartze V.U."/>
            <person name="Winter S."/>
            <person name="Shelest E."/>
            <person name="Marcet-Houben M."/>
            <person name="Horn F."/>
            <person name="Wehner S."/>
            <person name="Hoffmann K."/>
            <person name="Riege K."/>
            <person name="Sammeth M."/>
            <person name="Nowrousian M."/>
            <person name="Valiante V."/>
            <person name="Linde J."/>
            <person name="Jacobsen I.D."/>
            <person name="Marz M."/>
            <person name="Brakhage A.A."/>
            <person name="Gabaldon T."/>
            <person name="Bocker S."/>
            <person name="Voigt K."/>
        </authorList>
    </citation>
    <scope>NUCLEOTIDE SEQUENCE [LARGE SCALE GENOMIC DNA]</scope>
    <source>
        <strain evidence="2">FSU 9682</strain>
    </source>
</reference>
<evidence type="ECO:0000259" key="1">
    <source>
        <dbReference type="Pfam" id="PF10615"/>
    </source>
</evidence>
<dbReference type="OrthoDB" id="5553410at2759"/>
<evidence type="ECO:0000313" key="3">
    <source>
        <dbReference type="Proteomes" id="UP000027586"/>
    </source>
</evidence>
<dbReference type="InterPro" id="IPR028110">
    <property type="entry name" value="TMEM254"/>
</dbReference>
<accession>A0A068RJI6</accession>
<dbReference type="Proteomes" id="UP000027586">
    <property type="component" value="Unassembled WGS sequence"/>
</dbReference>
<name>A0A068RJI6_9FUNG</name>
<sequence length="222" mass="24084">MDPIAPHSASISAYMSVHKATNLAYAKHFGSLDTVSSANFESLNARGFTLSYVLENGEQGETFIEFATPLTRREEIRPVLEGMAREAEQALGWPSSLDGPPPVAAIAKAAYAGATNMYTPPDPPVPLDVFYPVALRDAIGVIIVFLLPTLGLRNPRFESISRTVLKVLFIAHGIEGTLALLTCIGRGWYSPINVIKWTLSTTIFGFRSLGLLSKHGRQVRGV</sequence>